<keyword evidence="2" id="KW-0813">Transport</keyword>
<reference evidence="10" key="1">
    <citation type="submission" date="2016-10" db="EMBL/GenBank/DDBJ databases">
        <authorList>
            <person name="Varghese N."/>
            <person name="Submissions S."/>
        </authorList>
    </citation>
    <scope>NUCLEOTIDE SEQUENCE [LARGE SCALE GENOMIC DNA]</scope>
    <source>
        <strain evidence="10">DSM 4771</strain>
    </source>
</reference>
<gene>
    <name evidence="9" type="ORF">SAMN04490247_1656</name>
</gene>
<dbReference type="InterPro" id="IPR000390">
    <property type="entry name" value="Small_drug/metabolite_transptr"/>
</dbReference>
<feature type="transmembrane region" description="Helical" evidence="8">
    <location>
        <begin position="56"/>
        <end position="78"/>
    </location>
</feature>
<feature type="transmembrane region" description="Helical" evidence="8">
    <location>
        <begin position="30"/>
        <end position="50"/>
    </location>
</feature>
<dbReference type="Proteomes" id="UP000199225">
    <property type="component" value="Unassembled WGS sequence"/>
</dbReference>
<protein>
    <submittedName>
        <fullName evidence="9">Paired small multidrug resistance pump</fullName>
    </submittedName>
</protein>
<dbReference type="InterPro" id="IPR037185">
    <property type="entry name" value="EmrE-like"/>
</dbReference>
<organism evidence="9 10">
    <name type="scientific">Salimicrobium halophilum</name>
    <dbReference type="NCBI Taxonomy" id="86666"/>
    <lineage>
        <taxon>Bacteria</taxon>
        <taxon>Bacillati</taxon>
        <taxon>Bacillota</taxon>
        <taxon>Bacilli</taxon>
        <taxon>Bacillales</taxon>
        <taxon>Bacillaceae</taxon>
        <taxon>Salimicrobium</taxon>
    </lineage>
</organism>
<dbReference type="RefSeq" id="WP_093193402.1">
    <property type="nucleotide sequence ID" value="NZ_FNEV01000004.1"/>
</dbReference>
<evidence type="ECO:0000256" key="8">
    <source>
        <dbReference type="SAM" id="Phobius"/>
    </source>
</evidence>
<evidence type="ECO:0000313" key="10">
    <source>
        <dbReference type="Proteomes" id="UP000199225"/>
    </source>
</evidence>
<proteinExistence type="inferred from homology"/>
<dbReference type="PANTHER" id="PTHR30561">
    <property type="entry name" value="SMR FAMILY PROTON-DEPENDENT DRUG EFFLUX TRANSPORTER SUGE"/>
    <property type="match status" value="1"/>
</dbReference>
<dbReference type="OrthoDB" id="21828at2"/>
<dbReference type="PANTHER" id="PTHR30561:SF0">
    <property type="entry name" value="GUANIDINIUM EXPORTER"/>
    <property type="match status" value="1"/>
</dbReference>
<evidence type="ECO:0000256" key="7">
    <source>
        <dbReference type="RuleBase" id="RU003942"/>
    </source>
</evidence>
<feature type="transmembrane region" description="Helical" evidence="8">
    <location>
        <begin position="87"/>
        <end position="104"/>
    </location>
</feature>
<dbReference type="Gene3D" id="1.10.3730.20">
    <property type="match status" value="1"/>
</dbReference>
<dbReference type="STRING" id="86666.SAMN04490247_1656"/>
<dbReference type="InterPro" id="IPR045324">
    <property type="entry name" value="Small_multidrug_res"/>
</dbReference>
<evidence type="ECO:0000256" key="2">
    <source>
        <dbReference type="ARBA" id="ARBA00022448"/>
    </source>
</evidence>
<keyword evidence="5 8" id="KW-1133">Transmembrane helix</keyword>
<name>A0A1G8T297_9BACI</name>
<comment type="similarity">
    <text evidence="7">Belongs to the drug/metabolite transporter (DMT) superfamily. Small multidrug resistance (SMR) (TC 2.A.7.1) family.</text>
</comment>
<evidence type="ECO:0000256" key="3">
    <source>
        <dbReference type="ARBA" id="ARBA00022475"/>
    </source>
</evidence>
<dbReference type="SUPFAM" id="SSF103481">
    <property type="entry name" value="Multidrug resistance efflux transporter EmrE"/>
    <property type="match status" value="1"/>
</dbReference>
<evidence type="ECO:0000256" key="5">
    <source>
        <dbReference type="ARBA" id="ARBA00022989"/>
    </source>
</evidence>
<dbReference type="AlphaFoldDB" id="A0A1G8T297"/>
<dbReference type="GO" id="GO:0005886">
    <property type="term" value="C:plasma membrane"/>
    <property type="evidence" value="ECO:0007669"/>
    <property type="project" value="UniProtKB-SubCell"/>
</dbReference>
<dbReference type="FunFam" id="1.10.3730.20:FF:000001">
    <property type="entry name" value="Quaternary ammonium compound resistance transporter SugE"/>
    <property type="match status" value="1"/>
</dbReference>
<evidence type="ECO:0000313" key="9">
    <source>
        <dbReference type="EMBL" id="SDJ35487.1"/>
    </source>
</evidence>
<keyword evidence="10" id="KW-1185">Reference proteome</keyword>
<dbReference type="EMBL" id="FNEV01000004">
    <property type="protein sequence ID" value="SDJ35487.1"/>
    <property type="molecule type" value="Genomic_DNA"/>
</dbReference>
<accession>A0A1G8T297</accession>
<evidence type="ECO:0000256" key="6">
    <source>
        <dbReference type="ARBA" id="ARBA00023136"/>
    </source>
</evidence>
<dbReference type="GO" id="GO:0022857">
    <property type="term" value="F:transmembrane transporter activity"/>
    <property type="evidence" value="ECO:0007669"/>
    <property type="project" value="InterPro"/>
</dbReference>
<evidence type="ECO:0000256" key="1">
    <source>
        <dbReference type="ARBA" id="ARBA00004651"/>
    </source>
</evidence>
<keyword evidence="3" id="KW-1003">Cell membrane</keyword>
<sequence length="105" mass="11268">MAWTYLIVAGLGEMFGVLMINKFHSERSFLSLLLLAAGFTSSFVFLALAMETLPMGLTYAVWTGIGASGGALFGMLLYGEPRDGKRIFFLSLIIAAVVGLKLVSP</sequence>
<dbReference type="Pfam" id="PF00893">
    <property type="entry name" value="Multi_Drug_Res"/>
    <property type="match status" value="1"/>
</dbReference>
<feature type="transmembrane region" description="Helical" evidence="8">
    <location>
        <begin position="6"/>
        <end position="23"/>
    </location>
</feature>
<comment type="subcellular location">
    <subcellularLocation>
        <location evidence="1 7">Cell membrane</location>
        <topology evidence="1 7">Multi-pass membrane protein</topology>
    </subcellularLocation>
</comment>
<keyword evidence="4 7" id="KW-0812">Transmembrane</keyword>
<evidence type="ECO:0000256" key="4">
    <source>
        <dbReference type="ARBA" id="ARBA00022692"/>
    </source>
</evidence>
<keyword evidence="6 8" id="KW-0472">Membrane</keyword>